<evidence type="ECO:0000313" key="2">
    <source>
        <dbReference type="Proteomes" id="UP001180616"/>
    </source>
</evidence>
<dbReference type="RefSeq" id="WP_309540479.1">
    <property type="nucleotide sequence ID" value="NZ_CP133659.1"/>
</dbReference>
<dbReference type="EMBL" id="CP133659">
    <property type="protein sequence ID" value="WMW64386.1"/>
    <property type="molecule type" value="Genomic_DNA"/>
</dbReference>
<sequence length="413" mass="41742">MTWPAKSSLAKGYGTDPDESTFQAGIISLLATAQELPGAVPPAALIIASGAITPTTAGVIVDTESSAAADDLTTINTTTLHDGAYLLLRAADASRVITVRHGVGVGAIALDGDADVVLSPDAVLVLRRDGTSWREVRMLRALQADVAASCDGNAATADRAVALQQGGITAPTSGGTGTAYTVTSSPAVTALASGNVYQFKAHAACGAAPTVNFDGLGAKVLKKFSGGSKASLAASDIPSGALVQCLYDGTDMVVTGLSGSQFATGDVRQIVTASTTSVFNVTAVTPYDNTTPQDTEGTQILTLSITPKAAGNKVIVRAICATEQASQNHTLHLHTPASAYAFAALCFGGQGSDIPMLAEVSGEFTAANTSPVTVQLRIGARSSGVPVNVNRTTTINPNVGGSIIHMTATEVQA</sequence>
<organism evidence="1 2">
    <name type="scientific">Nitratidesulfovibrio liaohensis</name>
    <dbReference type="NCBI Taxonomy" id="2604158"/>
    <lineage>
        <taxon>Bacteria</taxon>
        <taxon>Pseudomonadati</taxon>
        <taxon>Thermodesulfobacteriota</taxon>
        <taxon>Desulfovibrionia</taxon>
        <taxon>Desulfovibrionales</taxon>
        <taxon>Desulfovibrionaceae</taxon>
        <taxon>Nitratidesulfovibrio</taxon>
    </lineage>
</organism>
<accession>A0ABY9QXZ6</accession>
<name>A0ABY9QXZ6_9BACT</name>
<reference evidence="1" key="1">
    <citation type="submission" date="2023-09" db="EMBL/GenBank/DDBJ databases">
        <authorList>
            <consortium name="CW5 consortium"/>
            <person name="Lu C.-W."/>
        </authorList>
    </citation>
    <scope>NUCLEOTIDE SEQUENCE</scope>
    <source>
        <strain evidence="1">KPS</strain>
    </source>
</reference>
<dbReference type="Gene3D" id="2.60.120.1340">
    <property type="match status" value="1"/>
</dbReference>
<dbReference type="Proteomes" id="UP001180616">
    <property type="component" value="Chromosome"/>
</dbReference>
<evidence type="ECO:0000313" key="1">
    <source>
        <dbReference type="EMBL" id="WMW64386.1"/>
    </source>
</evidence>
<protein>
    <submittedName>
        <fullName evidence="1">Uncharacterized protein</fullName>
    </submittedName>
</protein>
<proteinExistence type="predicted"/>
<gene>
    <name evidence="1" type="ORF">KPS_002398</name>
</gene>
<keyword evidence="2" id="KW-1185">Reference proteome</keyword>